<evidence type="ECO:0000313" key="3">
    <source>
        <dbReference type="EMBL" id="KAJ7620289.1"/>
    </source>
</evidence>
<dbReference type="EMBL" id="JARKIF010000017">
    <property type="protein sequence ID" value="KAJ7620289.1"/>
    <property type="molecule type" value="Genomic_DNA"/>
</dbReference>
<name>A0AAD7BGA4_9AGAR</name>
<gene>
    <name evidence="3" type="ORF">FB45DRAFT_754588</name>
</gene>
<dbReference type="PANTHER" id="PTHR24320">
    <property type="entry name" value="RETINOL DEHYDROGENASE"/>
    <property type="match status" value="1"/>
</dbReference>
<dbReference type="PANTHER" id="PTHR24320:SF283">
    <property type="entry name" value="RETINOL DEHYDROGENASE 11"/>
    <property type="match status" value="1"/>
</dbReference>
<sequence>MSFSAETTAQQVSDAFAQEIAGKNGSLKLVEFFLHPADVEAVLITGTSIGGIGFETARVMAKYANLVIISGYNHERLQLSEDAIKKEFPTANIRKLTLDLSSLAAVRASAAEVNAYPEPLHVLINNAIAPVVALHETVDGFESQMAIGHIGPFLFTNLIAPKLIAARTATYTPRVVFVSSLGHVFGTGVHLDTFGKLLPGKYKNIMEPYVETKSANIMNAI</sequence>
<proteinExistence type="inferred from homology"/>
<dbReference type="InterPro" id="IPR002347">
    <property type="entry name" value="SDR_fam"/>
</dbReference>
<evidence type="ECO:0008006" key="5">
    <source>
        <dbReference type="Google" id="ProtNLM"/>
    </source>
</evidence>
<dbReference type="SUPFAM" id="SSF51735">
    <property type="entry name" value="NAD(P)-binding Rossmann-fold domains"/>
    <property type="match status" value="1"/>
</dbReference>
<evidence type="ECO:0000256" key="2">
    <source>
        <dbReference type="ARBA" id="ARBA00023002"/>
    </source>
</evidence>
<accession>A0AAD7BGA4</accession>
<dbReference type="Gene3D" id="3.40.50.720">
    <property type="entry name" value="NAD(P)-binding Rossmann-like Domain"/>
    <property type="match status" value="1"/>
</dbReference>
<protein>
    <recommendedName>
        <fullName evidence="5">Short-chain dehydrogenase</fullName>
    </recommendedName>
</protein>
<feature type="non-terminal residue" evidence="3">
    <location>
        <position position="221"/>
    </location>
</feature>
<dbReference type="InterPro" id="IPR036291">
    <property type="entry name" value="NAD(P)-bd_dom_sf"/>
</dbReference>
<comment type="caution">
    <text evidence="3">The sequence shown here is derived from an EMBL/GenBank/DDBJ whole genome shotgun (WGS) entry which is preliminary data.</text>
</comment>
<evidence type="ECO:0000313" key="4">
    <source>
        <dbReference type="Proteomes" id="UP001221142"/>
    </source>
</evidence>
<comment type="similarity">
    <text evidence="1">Belongs to the short-chain dehydrogenases/reductases (SDR) family.</text>
</comment>
<evidence type="ECO:0000256" key="1">
    <source>
        <dbReference type="ARBA" id="ARBA00006484"/>
    </source>
</evidence>
<keyword evidence="4" id="KW-1185">Reference proteome</keyword>
<dbReference type="GO" id="GO:0016491">
    <property type="term" value="F:oxidoreductase activity"/>
    <property type="evidence" value="ECO:0007669"/>
    <property type="project" value="UniProtKB-KW"/>
</dbReference>
<reference evidence="3" key="1">
    <citation type="submission" date="2023-03" db="EMBL/GenBank/DDBJ databases">
        <title>Massive genome expansion in bonnet fungi (Mycena s.s.) driven by repeated elements and novel gene families across ecological guilds.</title>
        <authorList>
            <consortium name="Lawrence Berkeley National Laboratory"/>
            <person name="Harder C.B."/>
            <person name="Miyauchi S."/>
            <person name="Viragh M."/>
            <person name="Kuo A."/>
            <person name="Thoen E."/>
            <person name="Andreopoulos B."/>
            <person name="Lu D."/>
            <person name="Skrede I."/>
            <person name="Drula E."/>
            <person name="Henrissat B."/>
            <person name="Morin E."/>
            <person name="Kohler A."/>
            <person name="Barry K."/>
            <person name="LaButti K."/>
            <person name="Morin E."/>
            <person name="Salamov A."/>
            <person name="Lipzen A."/>
            <person name="Mereny Z."/>
            <person name="Hegedus B."/>
            <person name="Baldrian P."/>
            <person name="Stursova M."/>
            <person name="Weitz H."/>
            <person name="Taylor A."/>
            <person name="Grigoriev I.V."/>
            <person name="Nagy L.G."/>
            <person name="Martin F."/>
            <person name="Kauserud H."/>
        </authorList>
    </citation>
    <scope>NUCLEOTIDE SEQUENCE</scope>
    <source>
        <strain evidence="3">9284</strain>
    </source>
</reference>
<dbReference type="Pfam" id="PF00106">
    <property type="entry name" value="adh_short"/>
    <property type="match status" value="1"/>
</dbReference>
<organism evidence="3 4">
    <name type="scientific">Roridomyces roridus</name>
    <dbReference type="NCBI Taxonomy" id="1738132"/>
    <lineage>
        <taxon>Eukaryota</taxon>
        <taxon>Fungi</taxon>
        <taxon>Dikarya</taxon>
        <taxon>Basidiomycota</taxon>
        <taxon>Agaricomycotina</taxon>
        <taxon>Agaricomycetes</taxon>
        <taxon>Agaricomycetidae</taxon>
        <taxon>Agaricales</taxon>
        <taxon>Marasmiineae</taxon>
        <taxon>Mycenaceae</taxon>
        <taxon>Roridomyces</taxon>
    </lineage>
</organism>
<keyword evidence="2" id="KW-0560">Oxidoreductase</keyword>
<dbReference type="AlphaFoldDB" id="A0AAD7BGA4"/>
<dbReference type="Proteomes" id="UP001221142">
    <property type="component" value="Unassembled WGS sequence"/>
</dbReference>